<dbReference type="InterPro" id="IPR003593">
    <property type="entry name" value="AAA+_ATPase"/>
</dbReference>
<dbReference type="RefSeq" id="WP_121891787.1">
    <property type="nucleotide sequence ID" value="NZ_PENI01000016.1"/>
</dbReference>
<dbReference type="SMART" id="SM00710">
    <property type="entry name" value="PbH1"/>
    <property type="match status" value="10"/>
</dbReference>
<accession>A0A3M0I1D2</accession>
<feature type="domain" description="AAA+ ATPase" evidence="5">
    <location>
        <begin position="648"/>
        <end position="787"/>
    </location>
</feature>
<dbReference type="InterPro" id="IPR003959">
    <property type="entry name" value="ATPase_AAA_core"/>
</dbReference>
<keyword evidence="2" id="KW-0547">Nucleotide-binding</keyword>
<evidence type="ECO:0000256" key="1">
    <source>
        <dbReference type="ARBA" id="ARBA00010378"/>
    </source>
</evidence>
<evidence type="ECO:0000259" key="5">
    <source>
        <dbReference type="SMART" id="SM00382"/>
    </source>
</evidence>
<dbReference type="Pfam" id="PF13229">
    <property type="entry name" value="Beta_helix"/>
    <property type="match status" value="2"/>
</dbReference>
<dbReference type="InterPro" id="IPR000641">
    <property type="entry name" value="CbxX/CfxQ"/>
</dbReference>
<dbReference type="Gene3D" id="2.160.20.10">
    <property type="entry name" value="Single-stranded right-handed beta-helix, Pectin lyase-like"/>
    <property type="match status" value="3"/>
</dbReference>
<dbReference type="Pfam" id="PF17866">
    <property type="entry name" value="AAA_lid_6"/>
    <property type="match status" value="1"/>
</dbReference>
<dbReference type="InterPro" id="IPR006626">
    <property type="entry name" value="PbH1"/>
</dbReference>
<dbReference type="Proteomes" id="UP000270471">
    <property type="component" value="Unassembled WGS sequence"/>
</dbReference>
<gene>
    <name evidence="6" type="ORF">CTZ28_24045</name>
</gene>
<dbReference type="Gene3D" id="1.10.8.60">
    <property type="match status" value="1"/>
</dbReference>
<sequence length="868" mass="89557">MTAVKVAPRGRGTHRTLAAALAAAPVGAVVTVAPGLYAESVTLTRRVVLEAEAGPGSVVLRSPEGAAVTVTAPGCVLRGLHLTGADPAQPLVRVEDAAGLTVDRCELTGGRIEVLGSADGRSAPANAVLGPDHTLAAELTDPVDGGGVLLLCEARLSGALGTALHLTGDARARAVDSVVDEVDGIGVVLSGRSVLIAERLRVSGTSGSALRAKGASRLLARDCSVLGAGRHGVLVQDEALAELADCRVVDPARTGVRTSHTARTTLVDCRISGALDHAVTAADQARVEVRDCRLEAPRGHGLLLASAAFAVCAGTLVDGAGATAVQLVDRSTAVLTGCRVRGGGDHGIAAAGSATAEVVDTSVTDPASCGVDVQDEARLTLTGVRLHGGDTGVRLRSVAAEPCEVRGCAVGGQRRSGVEIGPDAAAVLEDVRVAEVGGAGVAVDGGGRLRLSGGAVSGAAGSGLVLERAASVEVRDLRVADSGKNGILIGEAVSGSFDHCDLSGSAFPAVHVGKGAEVRFRGCRFFDCGQDVGLADGAEPVFEDCAAVRVRTPVLTALADRPGPSAPVSFPGDPEQPEGPRARGSEPGTDGLWQQGEPEPEPETLEDLLAELDELVGLDGVKRDVNGMVKLMQTVRLREQAGLPAPPLSRHLVFAGNPGTGKTTVARLYGRLLRALGLLARGHLVEVDRSALVGEYVGHTGPKTTEAFHRARGGVLFIDEAYALVPAGAANDFGTESIATLVKLMEDHRDEVVVIAAGYPGDMDRFVASNPGLSSRFSRTLLFADYTSAELVSIVEHHAQRHRYELTDAARRSLTTYVENIPRGAQFGNGRTARQLFQAMTERQALRMSELTDPAPAQLMQLDEQDLL</sequence>
<protein>
    <submittedName>
        <fullName evidence="6">Sporulation protein</fullName>
    </submittedName>
</protein>
<keyword evidence="3" id="KW-0067">ATP-binding</keyword>
<evidence type="ECO:0000256" key="3">
    <source>
        <dbReference type="ARBA" id="ARBA00022840"/>
    </source>
</evidence>
<organism evidence="6 7">
    <name type="scientific">Streptomyces shenzhenensis</name>
    <dbReference type="NCBI Taxonomy" id="943815"/>
    <lineage>
        <taxon>Bacteria</taxon>
        <taxon>Bacillati</taxon>
        <taxon>Actinomycetota</taxon>
        <taxon>Actinomycetes</taxon>
        <taxon>Kitasatosporales</taxon>
        <taxon>Streptomycetaceae</taxon>
        <taxon>Streptomyces</taxon>
    </lineage>
</organism>
<comment type="caution">
    <text evidence="6">The sequence shown here is derived from an EMBL/GenBank/DDBJ whole genome shotgun (WGS) entry which is preliminary data.</text>
</comment>
<dbReference type="SUPFAM" id="SSF51126">
    <property type="entry name" value="Pectin lyase-like"/>
    <property type="match status" value="3"/>
</dbReference>
<reference evidence="6 7" key="1">
    <citation type="submission" date="2017-11" db="EMBL/GenBank/DDBJ databases">
        <title>Draft genome of actinobacteria isolated from guarana (Paullinia cupana (Mart.) Ducke.</title>
        <authorList>
            <person name="Siqueira K.A."/>
            <person name="Liotti R.G."/>
            <person name="Mendes T.A.O."/>
            <person name="Soares M.A."/>
        </authorList>
    </citation>
    <scope>NUCLEOTIDE SEQUENCE [LARGE SCALE GENOMIC DNA]</scope>
    <source>
        <strain evidence="6 7">193</strain>
    </source>
</reference>
<dbReference type="PANTHER" id="PTHR43392:SF2">
    <property type="entry name" value="AAA-TYPE ATPASE FAMILY PROTEIN _ ANKYRIN REPEAT FAMILY PROTEIN"/>
    <property type="match status" value="1"/>
</dbReference>
<dbReference type="InterPro" id="IPR041627">
    <property type="entry name" value="AAA_lid_6"/>
</dbReference>
<evidence type="ECO:0000256" key="2">
    <source>
        <dbReference type="ARBA" id="ARBA00022741"/>
    </source>
</evidence>
<proteinExistence type="inferred from homology"/>
<dbReference type="GO" id="GO:0016887">
    <property type="term" value="F:ATP hydrolysis activity"/>
    <property type="evidence" value="ECO:0007669"/>
    <property type="project" value="InterPro"/>
</dbReference>
<dbReference type="InterPro" id="IPR050773">
    <property type="entry name" value="CbxX/CfxQ_RuBisCO_ESX"/>
</dbReference>
<dbReference type="InterPro" id="IPR011050">
    <property type="entry name" value="Pectin_lyase_fold/virulence"/>
</dbReference>
<dbReference type="SMART" id="SM00382">
    <property type="entry name" value="AAA"/>
    <property type="match status" value="1"/>
</dbReference>
<dbReference type="GO" id="GO:0005524">
    <property type="term" value="F:ATP binding"/>
    <property type="evidence" value="ECO:0007669"/>
    <property type="project" value="UniProtKB-KW"/>
</dbReference>
<dbReference type="SUPFAM" id="SSF52540">
    <property type="entry name" value="P-loop containing nucleoside triphosphate hydrolases"/>
    <property type="match status" value="1"/>
</dbReference>
<keyword evidence="7" id="KW-1185">Reference proteome</keyword>
<dbReference type="Pfam" id="PF00004">
    <property type="entry name" value="AAA"/>
    <property type="match status" value="1"/>
</dbReference>
<evidence type="ECO:0000313" key="7">
    <source>
        <dbReference type="Proteomes" id="UP000270471"/>
    </source>
</evidence>
<evidence type="ECO:0000313" key="6">
    <source>
        <dbReference type="EMBL" id="RMB83431.1"/>
    </source>
</evidence>
<comment type="similarity">
    <text evidence="1">Belongs to the CbxX/CfxQ family.</text>
</comment>
<dbReference type="PRINTS" id="PR00819">
    <property type="entry name" value="CBXCFQXSUPER"/>
</dbReference>
<dbReference type="PANTHER" id="PTHR43392">
    <property type="entry name" value="AAA-TYPE ATPASE FAMILY PROTEIN / ANKYRIN REPEAT FAMILY PROTEIN"/>
    <property type="match status" value="1"/>
</dbReference>
<name>A0A3M0I1D2_9ACTN</name>
<dbReference type="EMBL" id="PENI01000016">
    <property type="protein sequence ID" value="RMB83431.1"/>
    <property type="molecule type" value="Genomic_DNA"/>
</dbReference>
<dbReference type="AlphaFoldDB" id="A0A3M0I1D2"/>
<feature type="region of interest" description="Disordered" evidence="4">
    <location>
        <begin position="558"/>
        <end position="603"/>
    </location>
</feature>
<dbReference type="FunFam" id="3.40.50.300:FF:000216">
    <property type="entry name" value="Type VII secretion ATPase EccA"/>
    <property type="match status" value="1"/>
</dbReference>
<evidence type="ECO:0000256" key="4">
    <source>
        <dbReference type="SAM" id="MobiDB-lite"/>
    </source>
</evidence>
<dbReference type="InterPro" id="IPR039448">
    <property type="entry name" value="Beta_helix"/>
</dbReference>
<dbReference type="Gene3D" id="3.40.50.300">
    <property type="entry name" value="P-loop containing nucleotide triphosphate hydrolases"/>
    <property type="match status" value="1"/>
</dbReference>
<dbReference type="InterPro" id="IPR027417">
    <property type="entry name" value="P-loop_NTPase"/>
</dbReference>
<dbReference type="OrthoDB" id="9806903at2"/>
<dbReference type="InterPro" id="IPR012334">
    <property type="entry name" value="Pectin_lyas_fold"/>
</dbReference>